<dbReference type="Gene3D" id="1.20.1260.60">
    <property type="entry name" value="Vacuolar protein sorting-associated protein Ist1"/>
    <property type="match status" value="1"/>
</dbReference>
<gene>
    <name evidence="3" type="ORF">KFL_000780060</name>
</gene>
<organism evidence="3 4">
    <name type="scientific">Klebsormidium nitens</name>
    <name type="common">Green alga</name>
    <name type="synonym">Ulothrix nitens</name>
    <dbReference type="NCBI Taxonomy" id="105231"/>
    <lineage>
        <taxon>Eukaryota</taxon>
        <taxon>Viridiplantae</taxon>
        <taxon>Streptophyta</taxon>
        <taxon>Klebsormidiophyceae</taxon>
        <taxon>Klebsormidiales</taxon>
        <taxon>Klebsormidiaceae</taxon>
        <taxon>Klebsormidium</taxon>
    </lineage>
</organism>
<feature type="compositionally biased region" description="Low complexity" evidence="2">
    <location>
        <begin position="346"/>
        <end position="362"/>
    </location>
</feature>
<reference evidence="3 4" key="1">
    <citation type="journal article" date="2014" name="Nat. Commun.">
        <title>Klebsormidium flaccidum genome reveals primary factors for plant terrestrial adaptation.</title>
        <authorList>
            <person name="Hori K."/>
            <person name="Maruyama F."/>
            <person name="Fujisawa T."/>
            <person name="Togashi T."/>
            <person name="Yamamoto N."/>
            <person name="Seo M."/>
            <person name="Sato S."/>
            <person name="Yamada T."/>
            <person name="Mori H."/>
            <person name="Tajima N."/>
            <person name="Moriyama T."/>
            <person name="Ikeuchi M."/>
            <person name="Watanabe M."/>
            <person name="Wada H."/>
            <person name="Kobayashi K."/>
            <person name="Saito M."/>
            <person name="Masuda T."/>
            <person name="Sasaki-Sekimoto Y."/>
            <person name="Mashiguchi K."/>
            <person name="Awai K."/>
            <person name="Shimojima M."/>
            <person name="Masuda S."/>
            <person name="Iwai M."/>
            <person name="Nobusawa T."/>
            <person name="Narise T."/>
            <person name="Kondo S."/>
            <person name="Saito H."/>
            <person name="Sato R."/>
            <person name="Murakawa M."/>
            <person name="Ihara Y."/>
            <person name="Oshima-Yamada Y."/>
            <person name="Ohtaka K."/>
            <person name="Satoh M."/>
            <person name="Sonobe K."/>
            <person name="Ishii M."/>
            <person name="Ohtani R."/>
            <person name="Kanamori-Sato M."/>
            <person name="Honoki R."/>
            <person name="Miyazaki D."/>
            <person name="Mochizuki H."/>
            <person name="Umetsu J."/>
            <person name="Higashi K."/>
            <person name="Shibata D."/>
            <person name="Kamiya Y."/>
            <person name="Sato N."/>
            <person name="Nakamura Y."/>
            <person name="Tabata S."/>
            <person name="Ida S."/>
            <person name="Kurokawa K."/>
            <person name="Ohta H."/>
        </authorList>
    </citation>
    <scope>NUCLEOTIDE SEQUENCE [LARGE SCALE GENOMIC DNA]</scope>
    <source>
        <strain evidence="3 4">NIES-2285</strain>
    </source>
</reference>
<keyword evidence="4" id="KW-1185">Reference proteome</keyword>
<comment type="similarity">
    <text evidence="1">Belongs to the IST1 family.</text>
</comment>
<proteinExistence type="inferred from homology"/>
<dbReference type="AlphaFoldDB" id="A0A1Y1HRT9"/>
<evidence type="ECO:0000313" key="4">
    <source>
        <dbReference type="Proteomes" id="UP000054558"/>
    </source>
</evidence>
<feature type="region of interest" description="Disordered" evidence="2">
    <location>
        <begin position="193"/>
        <end position="334"/>
    </location>
</feature>
<feature type="compositionally biased region" description="Basic and acidic residues" evidence="2">
    <location>
        <begin position="436"/>
        <end position="450"/>
    </location>
</feature>
<dbReference type="PANTHER" id="PTHR12161:SF5">
    <property type="entry name" value="IST1 HOMOLOG"/>
    <property type="match status" value="1"/>
</dbReference>
<feature type="region of interest" description="Disordered" evidence="2">
    <location>
        <begin position="346"/>
        <end position="716"/>
    </location>
</feature>
<evidence type="ECO:0008006" key="5">
    <source>
        <dbReference type="Google" id="ProtNLM"/>
    </source>
</evidence>
<accession>A0A1Y1HRT9</accession>
<dbReference type="GO" id="GO:0015031">
    <property type="term" value="P:protein transport"/>
    <property type="evidence" value="ECO:0007669"/>
    <property type="project" value="InterPro"/>
</dbReference>
<dbReference type="EMBL" id="DF237027">
    <property type="protein sequence ID" value="GAQ81344.1"/>
    <property type="molecule type" value="Genomic_DNA"/>
</dbReference>
<evidence type="ECO:0000313" key="3">
    <source>
        <dbReference type="EMBL" id="GAQ81344.1"/>
    </source>
</evidence>
<evidence type="ECO:0000256" key="1">
    <source>
        <dbReference type="ARBA" id="ARBA00005536"/>
    </source>
</evidence>
<dbReference type="Pfam" id="PF03398">
    <property type="entry name" value="Ist1"/>
    <property type="match status" value="1"/>
</dbReference>
<dbReference type="InterPro" id="IPR005061">
    <property type="entry name" value="Ist1"/>
</dbReference>
<dbReference type="InterPro" id="IPR042277">
    <property type="entry name" value="IST1-like"/>
</dbReference>
<name>A0A1Y1HRT9_KLENI</name>
<dbReference type="GO" id="GO:0008104">
    <property type="term" value="P:intracellular protein localization"/>
    <property type="evidence" value="ECO:0000318"/>
    <property type="project" value="GO_Central"/>
</dbReference>
<dbReference type="PANTHER" id="PTHR12161">
    <property type="entry name" value="IST1 FAMILY MEMBER"/>
    <property type="match status" value="1"/>
</dbReference>
<dbReference type="STRING" id="105231.A0A1Y1HRT9"/>
<feature type="compositionally biased region" description="Polar residues" evidence="2">
    <location>
        <begin position="310"/>
        <end position="320"/>
    </location>
</feature>
<protein>
    <recommendedName>
        <fullName evidence="5">Regulator of Vps4 activity in the MVB pathway protein</fullName>
    </recommendedName>
</protein>
<dbReference type="Proteomes" id="UP000054558">
    <property type="component" value="Unassembled WGS sequence"/>
</dbReference>
<feature type="compositionally biased region" description="Basic and acidic residues" evidence="2">
    <location>
        <begin position="545"/>
        <end position="568"/>
    </location>
</feature>
<dbReference type="FunFam" id="1.20.1260.60:FF:000003">
    <property type="entry name" value="IST1-like protein isoform A"/>
    <property type="match status" value="1"/>
</dbReference>
<dbReference type="OMA" id="NHEAPHA"/>
<feature type="compositionally biased region" description="Basic and acidic residues" evidence="2">
    <location>
        <begin position="598"/>
        <end position="626"/>
    </location>
</feature>
<feature type="compositionally biased region" description="Basic and acidic residues" evidence="2">
    <location>
        <begin position="393"/>
        <end position="411"/>
    </location>
</feature>
<evidence type="ECO:0000256" key="2">
    <source>
        <dbReference type="SAM" id="MobiDB-lite"/>
    </source>
</evidence>
<sequence length="730" mass="78999">MFGPSFKSAKCKTQLKLCVSRVKLLRNKREMTVKQMKKEIADLLKEGKEPSATIRVEHILREEATMAAYDVIELFCELLCVRLPIIEANKDCPYDLKEAIASIIFAAPRCADLPELQQLRGLFAAKYGKEFAAAAAELRPDSGVNRRIIEKLAIRPPSGEVKLQMLKDIAAEHNFEWDSSNSEKILMEPKQDLLDGPLANPAPSHTAPQVTPPPATAPPASASKLTREESAIPPHLLPGAHDNPQEEYRPPPSPDTPPYAVNHSGAQGDPFAGLTYTVPGRAQPSPLGPAVMGMPARTPSMDDEELFAPSKTQAETEYSQQGGGRRPPGGREEYADVAAAAAAAAESADRAAAAARAAARLAGSLGGERSQGRRGKESGGQYRGGNEYDEEKDYYKGEKQLDKGGKQESRQEPSNGEVQAKSGGPYQGENQYRGGGEYRNENQYKSENQYRGEASTAGRMAKSGSAGSDGFFSEPRSNSGNGSEEGWGRAESQRKPPKAVKRYDENEGGGEEEAPSGGRTFAEIGAQFARTGSAGGSSSGSGNVFEKEKSKKYDSQDSMARRFEEFETRGGSGEDNAESGGEQGGYDDDDEIDLPGPPKHDPRKLNSFREGRDPFDEAPEPPRPEKGSYIPAGKDGYIFFHDEKRNVTLDEVPPPDTFEKAGRSALPPPPGHPDRDRVLRAATPPRGNSPINERRDGSSNFDDPFELPSAPPAADLDDLTARFEALKSRH</sequence>
<dbReference type="OrthoDB" id="29853at2759"/>